<name>A0AAV7LWM6_PLEWA</name>
<organism evidence="1 2">
    <name type="scientific">Pleurodeles waltl</name>
    <name type="common">Iberian ribbed newt</name>
    <dbReference type="NCBI Taxonomy" id="8319"/>
    <lineage>
        <taxon>Eukaryota</taxon>
        <taxon>Metazoa</taxon>
        <taxon>Chordata</taxon>
        <taxon>Craniata</taxon>
        <taxon>Vertebrata</taxon>
        <taxon>Euteleostomi</taxon>
        <taxon>Amphibia</taxon>
        <taxon>Batrachia</taxon>
        <taxon>Caudata</taxon>
        <taxon>Salamandroidea</taxon>
        <taxon>Salamandridae</taxon>
        <taxon>Pleurodelinae</taxon>
        <taxon>Pleurodeles</taxon>
    </lineage>
</organism>
<protein>
    <submittedName>
        <fullName evidence="1">Uncharacterized protein</fullName>
    </submittedName>
</protein>
<dbReference type="EMBL" id="JANPWB010000015">
    <property type="protein sequence ID" value="KAJ1093963.1"/>
    <property type="molecule type" value="Genomic_DNA"/>
</dbReference>
<accession>A0AAV7LWM6</accession>
<proteinExistence type="predicted"/>
<sequence length="86" mass="9724">MGCKGSDYARWKADILERAVAEEMHMKINRYDDKAPEDIAEWKEICAVFTDLDSTLTSSDSEEEDPGIFEGGKCADIKYGDTEMSY</sequence>
<reference evidence="1" key="1">
    <citation type="journal article" date="2022" name="bioRxiv">
        <title>Sequencing and chromosome-scale assembly of the giantPleurodeles waltlgenome.</title>
        <authorList>
            <person name="Brown T."/>
            <person name="Elewa A."/>
            <person name="Iarovenko S."/>
            <person name="Subramanian E."/>
            <person name="Araus A.J."/>
            <person name="Petzold A."/>
            <person name="Susuki M."/>
            <person name="Suzuki K.-i.T."/>
            <person name="Hayashi T."/>
            <person name="Toyoda A."/>
            <person name="Oliveira C."/>
            <person name="Osipova E."/>
            <person name="Leigh N.D."/>
            <person name="Simon A."/>
            <person name="Yun M.H."/>
        </authorList>
    </citation>
    <scope>NUCLEOTIDE SEQUENCE</scope>
    <source>
        <strain evidence="1">20211129_DDA</strain>
        <tissue evidence="1">Liver</tissue>
    </source>
</reference>
<gene>
    <name evidence="1" type="ORF">NDU88_007049</name>
</gene>
<dbReference type="Proteomes" id="UP001066276">
    <property type="component" value="Chromosome 11"/>
</dbReference>
<dbReference type="AlphaFoldDB" id="A0AAV7LWM6"/>
<comment type="caution">
    <text evidence="1">The sequence shown here is derived from an EMBL/GenBank/DDBJ whole genome shotgun (WGS) entry which is preliminary data.</text>
</comment>
<evidence type="ECO:0000313" key="2">
    <source>
        <dbReference type="Proteomes" id="UP001066276"/>
    </source>
</evidence>
<evidence type="ECO:0000313" key="1">
    <source>
        <dbReference type="EMBL" id="KAJ1093963.1"/>
    </source>
</evidence>
<keyword evidence="2" id="KW-1185">Reference proteome</keyword>